<dbReference type="CDD" id="cd04601">
    <property type="entry name" value="CBS_pair_IMPDH"/>
    <property type="match status" value="1"/>
</dbReference>
<evidence type="ECO:0000256" key="16">
    <source>
        <dbReference type="PROSITE-ProRule" id="PRU00703"/>
    </source>
</evidence>
<keyword evidence="7 13" id="KW-0658">Purine biosynthesis</keyword>
<keyword evidence="8 13" id="KW-0630">Potassium</keyword>
<dbReference type="CDD" id="cd00381">
    <property type="entry name" value="IMPDH"/>
    <property type="match status" value="1"/>
</dbReference>
<dbReference type="AlphaFoldDB" id="A0A3G1B2G2"/>
<dbReference type="NCBIfam" id="TIGR01302">
    <property type="entry name" value="IMP_dehydrog"/>
    <property type="match status" value="1"/>
</dbReference>
<evidence type="ECO:0000256" key="14">
    <source>
        <dbReference type="PIRSR" id="PIRSR000130-3"/>
    </source>
</evidence>
<feature type="domain" description="CBS" evidence="19">
    <location>
        <begin position="92"/>
        <end position="150"/>
    </location>
</feature>
<dbReference type="PIRSF" id="PIRSF000130">
    <property type="entry name" value="IMPDH"/>
    <property type="match status" value="1"/>
</dbReference>
<dbReference type="GO" id="GO:0006183">
    <property type="term" value="P:GTP biosynthetic process"/>
    <property type="evidence" value="ECO:0007669"/>
    <property type="project" value="TreeGrafter"/>
</dbReference>
<dbReference type="GO" id="GO:0046872">
    <property type="term" value="F:metal ion binding"/>
    <property type="evidence" value="ECO:0007669"/>
    <property type="project" value="UniProtKB-UniRule"/>
</dbReference>
<feature type="binding site" evidence="14">
    <location>
        <begin position="244"/>
        <end position="246"/>
    </location>
    <ligand>
        <name>NAD(+)</name>
        <dbReference type="ChEBI" id="CHEBI:57540"/>
    </ligand>
</feature>
<evidence type="ECO:0000313" key="21">
    <source>
        <dbReference type="Proteomes" id="UP000266745"/>
    </source>
</evidence>
<evidence type="ECO:0000256" key="12">
    <source>
        <dbReference type="ARBA" id="ARBA00048028"/>
    </source>
</evidence>
<evidence type="ECO:0000256" key="15">
    <source>
        <dbReference type="PIRSR" id="PIRSR000130-4"/>
    </source>
</evidence>
<dbReference type="SMART" id="SM00116">
    <property type="entry name" value="CBS"/>
    <property type="match status" value="2"/>
</dbReference>
<dbReference type="UniPathway" id="UPA00601">
    <property type="reaction ID" value="UER00295"/>
</dbReference>
<evidence type="ECO:0000256" key="17">
    <source>
        <dbReference type="RuleBase" id="RU003927"/>
    </source>
</evidence>
<feature type="active site" description="Thioimidate intermediate" evidence="13">
    <location>
        <position position="301"/>
    </location>
</feature>
<accession>A0A3G1B2G2</accession>
<comment type="catalytic activity">
    <reaction evidence="12 13 18">
        <text>IMP + NAD(+) + H2O = XMP + NADH + H(+)</text>
        <dbReference type="Rhea" id="RHEA:11708"/>
        <dbReference type="ChEBI" id="CHEBI:15377"/>
        <dbReference type="ChEBI" id="CHEBI:15378"/>
        <dbReference type="ChEBI" id="CHEBI:57464"/>
        <dbReference type="ChEBI" id="CHEBI:57540"/>
        <dbReference type="ChEBI" id="CHEBI:57945"/>
        <dbReference type="ChEBI" id="CHEBI:58053"/>
        <dbReference type="EC" id="1.1.1.205"/>
    </reaction>
</comment>
<dbReference type="PROSITE" id="PS00487">
    <property type="entry name" value="IMP_DH_GMP_RED"/>
    <property type="match status" value="1"/>
</dbReference>
<dbReference type="STRING" id="1603555.SU86_004655"/>
<reference evidence="20 21" key="1">
    <citation type="journal article" date="2016" name="Sci. Rep.">
        <title>A novel ammonia-oxidizing archaeon from wastewater treatment plant: Its enrichment, physiological and genomic characteristics.</title>
        <authorList>
            <person name="Li Y."/>
            <person name="Ding K."/>
            <person name="Wen X."/>
            <person name="Zhang B."/>
            <person name="Shen B."/>
            <person name="Yang Y."/>
        </authorList>
    </citation>
    <scope>NUCLEOTIDE SEQUENCE [LARGE SCALE GENOMIC DNA]</scope>
    <source>
        <strain evidence="20 21">SAT1</strain>
    </source>
</reference>
<dbReference type="Pfam" id="PF00478">
    <property type="entry name" value="IMPDH"/>
    <property type="match status" value="1"/>
</dbReference>
<dbReference type="SMART" id="SM01240">
    <property type="entry name" value="IMPDH"/>
    <property type="match status" value="1"/>
</dbReference>
<feature type="binding site" evidence="13">
    <location>
        <begin position="381"/>
        <end position="385"/>
    </location>
    <ligand>
        <name>IMP</name>
        <dbReference type="ChEBI" id="CHEBI:58053"/>
    </ligand>
</feature>
<evidence type="ECO:0000256" key="5">
    <source>
        <dbReference type="ARBA" id="ARBA00022737"/>
    </source>
</evidence>
<keyword evidence="21" id="KW-1185">Reference proteome</keyword>
<dbReference type="SUPFAM" id="SSF54631">
    <property type="entry name" value="CBS-domain pair"/>
    <property type="match status" value="1"/>
</dbReference>
<organism evidence="20 21">
    <name type="scientific">Candidatus Nitrosotenuis cloacae</name>
    <dbReference type="NCBI Taxonomy" id="1603555"/>
    <lineage>
        <taxon>Archaea</taxon>
        <taxon>Nitrososphaerota</taxon>
        <taxon>Candidatus Nitrosotenuis</taxon>
    </lineage>
</organism>
<evidence type="ECO:0000256" key="6">
    <source>
        <dbReference type="ARBA" id="ARBA00022749"/>
    </source>
</evidence>
<dbReference type="PANTHER" id="PTHR11911">
    <property type="entry name" value="INOSINE-5-MONOPHOSPHATE DEHYDROGENASE RELATED"/>
    <property type="match status" value="1"/>
</dbReference>
<dbReference type="Proteomes" id="UP000266745">
    <property type="component" value="Chromosome"/>
</dbReference>
<comment type="subunit">
    <text evidence="3 13">Homotetramer.</text>
</comment>
<dbReference type="InterPro" id="IPR005990">
    <property type="entry name" value="IMP_DH"/>
</dbReference>
<evidence type="ECO:0000256" key="8">
    <source>
        <dbReference type="ARBA" id="ARBA00022958"/>
    </source>
</evidence>
<keyword evidence="10 13" id="KW-0520">NAD</keyword>
<feature type="binding site" evidence="13">
    <location>
        <position position="467"/>
    </location>
    <ligand>
        <name>K(+)</name>
        <dbReference type="ChEBI" id="CHEBI:29103"/>
        <note>ligand shared between two tetrameric partners</note>
    </ligand>
</feature>
<dbReference type="InterPro" id="IPR046342">
    <property type="entry name" value="CBS_dom_sf"/>
</dbReference>
<evidence type="ECO:0000256" key="9">
    <source>
        <dbReference type="ARBA" id="ARBA00023002"/>
    </source>
</evidence>
<comment type="similarity">
    <text evidence="2 13 17">Belongs to the IMPDH/GMPR family.</text>
</comment>
<dbReference type="InterPro" id="IPR013785">
    <property type="entry name" value="Aldolase_TIM"/>
</dbReference>
<dbReference type="GO" id="GO:0003938">
    <property type="term" value="F:IMP dehydrogenase activity"/>
    <property type="evidence" value="ECO:0007669"/>
    <property type="project" value="UniProtKB-UniRule"/>
</dbReference>
<dbReference type="PANTHER" id="PTHR11911:SF111">
    <property type="entry name" value="INOSINE-5'-MONOPHOSPHATE DEHYDROGENASE"/>
    <property type="match status" value="1"/>
</dbReference>
<evidence type="ECO:0000256" key="13">
    <source>
        <dbReference type="HAMAP-Rule" id="MF_01964"/>
    </source>
</evidence>
<feature type="binding site" evidence="13">
    <location>
        <begin position="357"/>
        <end position="358"/>
    </location>
    <ligand>
        <name>IMP</name>
        <dbReference type="ChEBI" id="CHEBI:58053"/>
    </ligand>
</feature>
<comment type="pathway">
    <text evidence="13 18">Purine metabolism; XMP biosynthesis via de novo pathway; XMP from IMP: step 1/1.</text>
</comment>
<evidence type="ECO:0000256" key="11">
    <source>
        <dbReference type="ARBA" id="ARBA00023122"/>
    </source>
</evidence>
<feature type="binding site" description="in other chain" evidence="13 15">
    <location>
        <position position="296"/>
    </location>
    <ligand>
        <name>K(+)</name>
        <dbReference type="ChEBI" id="CHEBI:29103"/>
        <note>ligand shared between two tetrameric partners</note>
    </ligand>
</feature>
<evidence type="ECO:0000256" key="4">
    <source>
        <dbReference type="ARBA" id="ARBA00022723"/>
    </source>
</evidence>
<evidence type="ECO:0000256" key="10">
    <source>
        <dbReference type="ARBA" id="ARBA00023027"/>
    </source>
</evidence>
<dbReference type="KEGG" id="tah:SU86_004655"/>
<dbReference type="OrthoDB" id="21361at2157"/>
<evidence type="ECO:0000313" key="20">
    <source>
        <dbReference type="EMBL" id="AJZ75776.1"/>
    </source>
</evidence>
<dbReference type="InterPro" id="IPR001093">
    <property type="entry name" value="IMP_DH_GMPRt"/>
</dbReference>
<name>A0A3G1B2G2_9ARCH</name>
<evidence type="ECO:0000256" key="18">
    <source>
        <dbReference type="RuleBase" id="RU003928"/>
    </source>
</evidence>
<gene>
    <name evidence="13" type="primary">guaB</name>
    <name evidence="20" type="ORF">SU86_004655</name>
</gene>
<evidence type="ECO:0000256" key="1">
    <source>
        <dbReference type="ARBA" id="ARBA00001958"/>
    </source>
</evidence>
<feature type="binding site" description="in other chain" evidence="13 15">
    <location>
        <position position="301"/>
    </location>
    <ligand>
        <name>K(+)</name>
        <dbReference type="ChEBI" id="CHEBI:29103"/>
        <note>ligand shared between two tetrameric partners</note>
    </ligand>
</feature>
<feature type="binding site" evidence="13">
    <location>
        <position position="468"/>
    </location>
    <ligand>
        <name>K(+)</name>
        <dbReference type="ChEBI" id="CHEBI:29103"/>
        <note>ligand shared between two tetrameric partners</note>
    </ligand>
</feature>
<dbReference type="Gene3D" id="3.20.20.70">
    <property type="entry name" value="Aldolase class I"/>
    <property type="match status" value="1"/>
</dbReference>
<dbReference type="GO" id="GO:0006177">
    <property type="term" value="P:GMP biosynthetic process"/>
    <property type="evidence" value="ECO:0007669"/>
    <property type="project" value="UniProtKB-UniRule"/>
</dbReference>
<dbReference type="GeneID" id="24875687"/>
<comment type="activity regulation">
    <text evidence="13">Mycophenolic acid (MPA) is a non-competitive inhibitor that prevents formation of the closed enzyme conformation by binding to the same site as the amobile flap. In contrast, mizoribine monophosphate (MZP) is a competitive inhibitor that induces the closed conformation. MPA is a potent inhibitor of mammalian IMPDHs but a poor inhibitor of the bacterial enzymes. MZP is a more potent inhibitor of bacterial IMPDH.</text>
</comment>
<dbReference type="FunFam" id="3.20.20.70:FF:000003">
    <property type="entry name" value="GMP reductase"/>
    <property type="match status" value="1"/>
</dbReference>
<feature type="binding site" evidence="13">
    <location>
        <position position="413"/>
    </location>
    <ligand>
        <name>IMP</name>
        <dbReference type="ChEBI" id="CHEBI:58053"/>
    </ligand>
</feature>
<evidence type="ECO:0000256" key="2">
    <source>
        <dbReference type="ARBA" id="ARBA00005502"/>
    </source>
</evidence>
<feature type="binding site" evidence="13 14">
    <location>
        <begin position="294"/>
        <end position="296"/>
    </location>
    <ligand>
        <name>NAD(+)</name>
        <dbReference type="ChEBI" id="CHEBI:57540"/>
    </ligand>
</feature>
<comment type="function">
    <text evidence="13">Catalyzes the conversion of inosine 5'-phosphate (IMP) to xanthosine 5'-phosphate (XMP), the first committed and rate-limiting step in the de novo synthesis of guanine nucleotides, and therefore plays an important role in the regulation of cell growth.</text>
</comment>
<dbReference type="RefSeq" id="WP_048188630.1">
    <property type="nucleotide sequence ID" value="NZ_CP011097.1"/>
</dbReference>
<comment type="cofactor">
    <cofactor evidence="1 13">
        <name>K(+)</name>
        <dbReference type="ChEBI" id="CHEBI:29103"/>
    </cofactor>
</comment>
<evidence type="ECO:0000259" key="19">
    <source>
        <dbReference type="PROSITE" id="PS51371"/>
    </source>
</evidence>
<dbReference type="InterPro" id="IPR015875">
    <property type="entry name" value="IMP_DH/GMP_Rdtase_CS"/>
</dbReference>
<keyword evidence="11 16" id="KW-0129">CBS domain</keyword>
<dbReference type="InterPro" id="IPR000644">
    <property type="entry name" value="CBS_dom"/>
</dbReference>
<dbReference type="HAMAP" id="MF_01964">
    <property type="entry name" value="IMPDH"/>
    <property type="match status" value="1"/>
</dbReference>
<keyword evidence="4 13" id="KW-0479">Metal-binding</keyword>
<evidence type="ECO:0000256" key="3">
    <source>
        <dbReference type="ARBA" id="ARBA00011881"/>
    </source>
</evidence>
<proteinExistence type="inferred from homology"/>
<sequence>MEIKEGLTFDDVLLVPKYSNITTRSQTDLSTKLSKNISLNIPLISANMDTVTESAMAIAMAREGGIGIIHRFLTVEEEVEEVLKVKRSASVMIENPYTISPDQSAKDAINYMHEKGVSGLLVVKDSKLAGILTHRDVMFESQSNKLIRDIMTKDVITAKPGITIIEAKETLRQHRIEKLPLVDDKGIIRGLITSKDITHNEDYPNASKDKKGRPLVGAAVGVKGDFMERTEALLNADADAIVVDIAHGHSENAINTIRNIKKAFPNCELIAGNVATARGAEDLIKAGVDAVKVGVGSGSICITRVITGSGVPQLTAVYDCAQIGKKYEIPIISDGGTRTSGDLTKALAAGASTVMVGSLFGGTDESPGSFVMKNGKRYKIYRGMASFYAALGRKSKETGNVTANEDLNDYVAEGVEAMVPYKGTVTDIIKQLAGGVRSGLSYCGAHTIPQMQQNAEFIKMSRAGFAESQPHDVDLM</sequence>
<keyword evidence="5" id="KW-0677">Repeat</keyword>
<comment type="caution">
    <text evidence="13">Lacks conserved residue(s) required for the propagation of feature annotation.</text>
</comment>
<feature type="binding site" description="in other chain" evidence="13 15">
    <location>
        <position position="298"/>
    </location>
    <ligand>
        <name>K(+)</name>
        <dbReference type="ChEBI" id="CHEBI:29103"/>
        <note>ligand shared between two tetrameric partners</note>
    </ligand>
</feature>
<feature type="binding site" evidence="13">
    <location>
        <position position="299"/>
    </location>
    <ligand>
        <name>IMP</name>
        <dbReference type="ChEBI" id="CHEBI:58053"/>
    </ligand>
</feature>
<feature type="binding site" evidence="13">
    <location>
        <position position="244"/>
    </location>
    <ligand>
        <name>NAD(+)</name>
        <dbReference type="ChEBI" id="CHEBI:57540"/>
    </ligand>
</feature>
<feature type="binding site" evidence="13">
    <location>
        <begin position="334"/>
        <end position="336"/>
    </location>
    <ligand>
        <name>IMP</name>
        <dbReference type="ChEBI" id="CHEBI:58053"/>
    </ligand>
</feature>
<dbReference type="EC" id="1.1.1.205" evidence="13 18"/>
<dbReference type="GO" id="GO:0000166">
    <property type="term" value="F:nucleotide binding"/>
    <property type="evidence" value="ECO:0007669"/>
    <property type="project" value="UniProtKB-UniRule"/>
</dbReference>
<feature type="domain" description="CBS" evidence="19">
    <location>
        <begin position="151"/>
        <end position="207"/>
    </location>
</feature>
<dbReference type="PROSITE" id="PS51371">
    <property type="entry name" value="CBS"/>
    <property type="match status" value="2"/>
</dbReference>
<keyword evidence="6 13" id="KW-0332">GMP biosynthesis</keyword>
<evidence type="ECO:0000256" key="7">
    <source>
        <dbReference type="ARBA" id="ARBA00022755"/>
    </source>
</evidence>
<dbReference type="SUPFAM" id="SSF51412">
    <property type="entry name" value="Inosine monophosphate dehydrogenase (IMPDH)"/>
    <property type="match status" value="1"/>
</dbReference>
<dbReference type="EMBL" id="CP011097">
    <property type="protein sequence ID" value="AJZ75776.1"/>
    <property type="molecule type" value="Genomic_DNA"/>
</dbReference>
<protein>
    <recommendedName>
        <fullName evidence="13 18">Inosine-5'-monophosphate dehydrogenase</fullName>
        <shortName evidence="13">IMP dehydrogenase</shortName>
        <shortName evidence="13">IMPD</shortName>
        <shortName evidence="13">IMPDH</shortName>
        <ecNumber evidence="13 18">1.1.1.205</ecNumber>
    </recommendedName>
</protein>
<keyword evidence="9 13" id="KW-0560">Oxidoreductase</keyword>
<dbReference type="Pfam" id="PF00571">
    <property type="entry name" value="CBS"/>
    <property type="match status" value="2"/>
</dbReference>